<reference evidence="2" key="1">
    <citation type="submission" date="2021-02" db="EMBL/GenBank/DDBJ databases">
        <authorList>
            <person name="Nowell W R."/>
        </authorList>
    </citation>
    <scope>NUCLEOTIDE SEQUENCE</scope>
</reference>
<evidence type="ECO:0000313" key="2">
    <source>
        <dbReference type="EMBL" id="CAF4959240.1"/>
    </source>
</evidence>
<sequence>MAAFWFVNFIAFSLAGFSLTSEPRYPCTIWGDPHVTRFPSNANEQPQEFWCQDSGLQSIVRNKYVTASMVVSGYPYIVLDFNFVFLNDDGIPICTFNANQFSSATASCGSDVTINTGPDSISITYDKIDFSVFIRKTVSLEMILKRPSEGITMLEFFTVTNFEKDLGNSHLQHTELYRVITKEKLYGSTGENDNQSSIIFENVKAVL</sequence>
<dbReference type="AlphaFoldDB" id="A0A821YB68"/>
<dbReference type="Proteomes" id="UP000663848">
    <property type="component" value="Unassembled WGS sequence"/>
</dbReference>
<feature type="chain" id="PRO_5032828796" evidence="1">
    <location>
        <begin position="21"/>
        <end position="207"/>
    </location>
</feature>
<gene>
    <name evidence="2" type="ORF">QYT958_LOCUS34119</name>
</gene>
<evidence type="ECO:0000313" key="3">
    <source>
        <dbReference type="Proteomes" id="UP000663848"/>
    </source>
</evidence>
<protein>
    <submittedName>
        <fullName evidence="2">Uncharacterized protein</fullName>
    </submittedName>
</protein>
<feature type="signal peptide" evidence="1">
    <location>
        <begin position="1"/>
        <end position="20"/>
    </location>
</feature>
<dbReference type="EMBL" id="CAJOBR010024119">
    <property type="protein sequence ID" value="CAF4959240.1"/>
    <property type="molecule type" value="Genomic_DNA"/>
</dbReference>
<keyword evidence="1" id="KW-0732">Signal</keyword>
<comment type="caution">
    <text evidence="2">The sequence shown here is derived from an EMBL/GenBank/DDBJ whole genome shotgun (WGS) entry which is preliminary data.</text>
</comment>
<evidence type="ECO:0000256" key="1">
    <source>
        <dbReference type="SAM" id="SignalP"/>
    </source>
</evidence>
<organism evidence="2 3">
    <name type="scientific">Rotaria socialis</name>
    <dbReference type="NCBI Taxonomy" id="392032"/>
    <lineage>
        <taxon>Eukaryota</taxon>
        <taxon>Metazoa</taxon>
        <taxon>Spiralia</taxon>
        <taxon>Gnathifera</taxon>
        <taxon>Rotifera</taxon>
        <taxon>Eurotatoria</taxon>
        <taxon>Bdelloidea</taxon>
        <taxon>Philodinida</taxon>
        <taxon>Philodinidae</taxon>
        <taxon>Rotaria</taxon>
    </lineage>
</organism>
<accession>A0A821YB68</accession>
<name>A0A821YB68_9BILA</name>
<proteinExistence type="predicted"/>